<evidence type="ECO:0000256" key="6">
    <source>
        <dbReference type="SAM" id="SignalP"/>
    </source>
</evidence>
<feature type="domain" description="SusD-like N-terminal" evidence="8">
    <location>
        <begin position="20"/>
        <end position="215"/>
    </location>
</feature>
<evidence type="ECO:0000313" key="10">
    <source>
        <dbReference type="Proteomes" id="UP000597338"/>
    </source>
</evidence>
<sequence>MKSIKTLIVIPLFLVSSCTYLDVVPDNVATVDNAFTMRNTAEKYLFTCYSYLPKTGNHIYDPAVLGADEMWSIRENWASLSVVRGFQNVVNPFFDYWVGYEGGIPLFHGIRDCNIFLANIHKVQELTELERRRWIAEAKFLKAYYHYFLLRMYGPIPIVRESLPISAGIEEVKVYREPIEECMAYILQLLDEAVVDLPERIEAEETELGRITQVICLAVKAQALTLNASPLFNGNPDYASFTDNRGVQLFTATYDHEKWLLAAEALKKAIDLAHSVGNKLYYYSENDPNGAMVSERTNLTMNIRGAVTAKWNPEMIWANPNDLVTSQQAEAQARLDGNTPGLASTSGILAPTLRMAEFFYSKNGVPIEEDKSWRYDDRYALRRATAEDIHYIQEGYETVELHFDREPRFYGSLAFDGAIWYGQGRKSETNNWYVQAKLGQYSGGKPSNGYSSTGYWPKKLVNADNVYSATNNYTIVPYPSPIIRLADLYLMYAEVLNEYYGPTEEAYHYIDLVRARAGLGAVAESWRLHSSEPEKPSTQEGLREIIHQERGIELAFEGVRFWDVRRWKKAIQEFNQQVKGWNLLQETAEEYYIPTVLHSRQYQLKNYFWPIREHDLIVNKNLVQNPGW</sequence>
<evidence type="ECO:0000256" key="2">
    <source>
        <dbReference type="ARBA" id="ARBA00006275"/>
    </source>
</evidence>
<reference evidence="10" key="1">
    <citation type="journal article" date="2019" name="Int. J. Syst. Evol. Microbiol.">
        <title>The Global Catalogue of Microorganisms (GCM) 10K type strain sequencing project: providing services to taxonomists for standard genome sequencing and annotation.</title>
        <authorList>
            <consortium name="The Broad Institute Genomics Platform"/>
            <consortium name="The Broad Institute Genome Sequencing Center for Infectious Disease"/>
            <person name="Wu L."/>
            <person name="Ma J."/>
        </authorList>
    </citation>
    <scope>NUCLEOTIDE SEQUENCE [LARGE SCALE GENOMIC DNA]</scope>
    <source>
        <strain evidence="10">CGMCC 1.15342</strain>
    </source>
</reference>
<evidence type="ECO:0000313" key="9">
    <source>
        <dbReference type="EMBL" id="GGC12378.1"/>
    </source>
</evidence>
<dbReference type="InterPro" id="IPR012944">
    <property type="entry name" value="SusD_RagB_dom"/>
</dbReference>
<protein>
    <submittedName>
        <fullName evidence="9">Starch-binding protein</fullName>
    </submittedName>
</protein>
<comment type="similarity">
    <text evidence="2">Belongs to the SusD family.</text>
</comment>
<dbReference type="RefSeq" id="WP_188746114.1">
    <property type="nucleotide sequence ID" value="NZ_BMIK01000001.1"/>
</dbReference>
<organism evidence="9 10">
    <name type="scientific">Parapedobacter defluvii</name>
    <dbReference type="NCBI Taxonomy" id="2045106"/>
    <lineage>
        <taxon>Bacteria</taxon>
        <taxon>Pseudomonadati</taxon>
        <taxon>Bacteroidota</taxon>
        <taxon>Sphingobacteriia</taxon>
        <taxon>Sphingobacteriales</taxon>
        <taxon>Sphingobacteriaceae</taxon>
        <taxon>Parapedobacter</taxon>
    </lineage>
</organism>
<dbReference type="Gene3D" id="1.25.40.390">
    <property type="match status" value="1"/>
</dbReference>
<dbReference type="InterPro" id="IPR033985">
    <property type="entry name" value="SusD-like_N"/>
</dbReference>
<keyword evidence="3 6" id="KW-0732">Signal</keyword>
<name>A0ABQ1KZD6_9SPHI</name>
<evidence type="ECO:0000256" key="3">
    <source>
        <dbReference type="ARBA" id="ARBA00022729"/>
    </source>
</evidence>
<proteinExistence type="inferred from homology"/>
<evidence type="ECO:0000256" key="1">
    <source>
        <dbReference type="ARBA" id="ARBA00004442"/>
    </source>
</evidence>
<keyword evidence="4" id="KW-0472">Membrane</keyword>
<gene>
    <name evidence="9" type="ORF">GCM10011386_00030</name>
</gene>
<evidence type="ECO:0000259" key="7">
    <source>
        <dbReference type="Pfam" id="PF07980"/>
    </source>
</evidence>
<dbReference type="SUPFAM" id="SSF48452">
    <property type="entry name" value="TPR-like"/>
    <property type="match status" value="1"/>
</dbReference>
<keyword evidence="5" id="KW-0998">Cell outer membrane</keyword>
<accession>A0ABQ1KZD6</accession>
<dbReference type="EMBL" id="BMIK01000001">
    <property type="protein sequence ID" value="GGC12378.1"/>
    <property type="molecule type" value="Genomic_DNA"/>
</dbReference>
<dbReference type="InterPro" id="IPR011990">
    <property type="entry name" value="TPR-like_helical_dom_sf"/>
</dbReference>
<evidence type="ECO:0000259" key="8">
    <source>
        <dbReference type="Pfam" id="PF14322"/>
    </source>
</evidence>
<dbReference type="PROSITE" id="PS51257">
    <property type="entry name" value="PROKAR_LIPOPROTEIN"/>
    <property type="match status" value="1"/>
</dbReference>
<evidence type="ECO:0000256" key="4">
    <source>
        <dbReference type="ARBA" id="ARBA00023136"/>
    </source>
</evidence>
<keyword evidence="10" id="KW-1185">Reference proteome</keyword>
<feature type="chain" id="PRO_5047281906" evidence="6">
    <location>
        <begin position="22"/>
        <end position="628"/>
    </location>
</feature>
<dbReference type="Pfam" id="PF07980">
    <property type="entry name" value="SusD_RagB"/>
    <property type="match status" value="1"/>
</dbReference>
<comment type="subcellular location">
    <subcellularLocation>
        <location evidence="1">Cell outer membrane</location>
    </subcellularLocation>
</comment>
<evidence type="ECO:0000256" key="5">
    <source>
        <dbReference type="ARBA" id="ARBA00023237"/>
    </source>
</evidence>
<comment type="caution">
    <text evidence="9">The sequence shown here is derived from an EMBL/GenBank/DDBJ whole genome shotgun (WGS) entry which is preliminary data.</text>
</comment>
<dbReference type="Proteomes" id="UP000597338">
    <property type="component" value="Unassembled WGS sequence"/>
</dbReference>
<feature type="signal peptide" evidence="6">
    <location>
        <begin position="1"/>
        <end position="21"/>
    </location>
</feature>
<dbReference type="Pfam" id="PF14322">
    <property type="entry name" value="SusD-like_3"/>
    <property type="match status" value="1"/>
</dbReference>
<feature type="domain" description="RagB/SusD" evidence="7">
    <location>
        <begin position="313"/>
        <end position="628"/>
    </location>
</feature>